<dbReference type="GO" id="GO:0005524">
    <property type="term" value="F:ATP binding"/>
    <property type="evidence" value="ECO:0007669"/>
    <property type="project" value="UniProtKB-KW"/>
</dbReference>
<evidence type="ECO:0000313" key="10">
    <source>
        <dbReference type="Proteomes" id="UP000264002"/>
    </source>
</evidence>
<dbReference type="EMBL" id="QUWK01000005">
    <property type="protein sequence ID" value="RFU95144.1"/>
    <property type="molecule type" value="Genomic_DNA"/>
</dbReference>
<dbReference type="InterPro" id="IPR037051">
    <property type="entry name" value="4-carb_acid_sugar_kinase_N_sf"/>
</dbReference>
<evidence type="ECO:0000256" key="2">
    <source>
        <dbReference type="ARBA" id="ARBA00022679"/>
    </source>
</evidence>
<gene>
    <name evidence="9" type="ORF">DYP60_05830</name>
</gene>
<dbReference type="InterPro" id="IPR010737">
    <property type="entry name" value="4-carb_acid_sugar_kinase_N"/>
</dbReference>
<dbReference type="Proteomes" id="UP000264002">
    <property type="component" value="Unassembled WGS sequence"/>
</dbReference>
<keyword evidence="3" id="KW-0547">Nucleotide-binding</keyword>
<protein>
    <submittedName>
        <fullName evidence="9">Four-carbon acid sugar kinase family protein</fullName>
    </submittedName>
</protein>
<dbReference type="Pfam" id="PF07005">
    <property type="entry name" value="SBD_N"/>
    <property type="match status" value="1"/>
</dbReference>
<reference evidence="9 10" key="2">
    <citation type="submission" date="2018-09" db="EMBL/GenBank/DDBJ databases">
        <title>Genome of Sphaerochaeta halotolerans strain 4-11.</title>
        <authorList>
            <person name="Nazina T.N."/>
            <person name="Sokolova D.S."/>
        </authorList>
    </citation>
    <scope>NUCLEOTIDE SEQUENCE [LARGE SCALE GENOMIC DNA]</scope>
    <source>
        <strain evidence="9 10">4-11</strain>
    </source>
</reference>
<keyword evidence="6" id="KW-0119">Carbohydrate metabolism</keyword>
<keyword evidence="5" id="KW-0067">ATP-binding</keyword>
<proteinExistence type="inferred from homology"/>
<dbReference type="SUPFAM" id="SSF142764">
    <property type="entry name" value="YgbK-like"/>
    <property type="match status" value="1"/>
</dbReference>
<dbReference type="AlphaFoldDB" id="A0A372MHD0"/>
<evidence type="ECO:0000313" key="9">
    <source>
        <dbReference type="EMBL" id="RFU95144.1"/>
    </source>
</evidence>
<evidence type="ECO:0000259" key="7">
    <source>
        <dbReference type="Pfam" id="PF07005"/>
    </source>
</evidence>
<comment type="caution">
    <text evidence="9">The sequence shown here is derived from an EMBL/GenBank/DDBJ whole genome shotgun (WGS) entry which is preliminary data.</text>
</comment>
<organism evidence="9 10">
    <name type="scientific">Sphaerochaeta halotolerans</name>
    <dbReference type="NCBI Taxonomy" id="2293840"/>
    <lineage>
        <taxon>Bacteria</taxon>
        <taxon>Pseudomonadati</taxon>
        <taxon>Spirochaetota</taxon>
        <taxon>Spirochaetia</taxon>
        <taxon>Spirochaetales</taxon>
        <taxon>Sphaerochaetaceae</taxon>
        <taxon>Sphaerochaeta</taxon>
    </lineage>
</organism>
<keyword evidence="2" id="KW-0808">Transferase</keyword>
<feature type="domain" description="Four-carbon acid sugar kinase nucleotide binding" evidence="8">
    <location>
        <begin position="231"/>
        <end position="396"/>
    </location>
</feature>
<dbReference type="Pfam" id="PF17042">
    <property type="entry name" value="NBD_C"/>
    <property type="match status" value="1"/>
</dbReference>
<keyword evidence="10" id="KW-1185">Reference proteome</keyword>
<dbReference type="GO" id="GO:0016301">
    <property type="term" value="F:kinase activity"/>
    <property type="evidence" value="ECO:0007669"/>
    <property type="project" value="UniProtKB-KW"/>
</dbReference>
<dbReference type="Gene3D" id="3.40.50.10840">
    <property type="entry name" value="Putative sugar-binding, N-terminal domain"/>
    <property type="match status" value="1"/>
</dbReference>
<comment type="similarity">
    <text evidence="1">Belongs to the four-carbon acid sugar kinase family.</text>
</comment>
<evidence type="ECO:0000256" key="1">
    <source>
        <dbReference type="ARBA" id="ARBA00005715"/>
    </source>
</evidence>
<dbReference type="InterPro" id="IPR031475">
    <property type="entry name" value="NBD_C"/>
</dbReference>
<name>A0A372MHD0_9SPIR</name>
<dbReference type="InterPro" id="IPR042213">
    <property type="entry name" value="NBD_C_sf"/>
</dbReference>
<evidence type="ECO:0000259" key="8">
    <source>
        <dbReference type="Pfam" id="PF17042"/>
    </source>
</evidence>
<keyword evidence="4 9" id="KW-0418">Kinase</keyword>
<evidence type="ECO:0000256" key="5">
    <source>
        <dbReference type="ARBA" id="ARBA00022840"/>
    </source>
</evidence>
<evidence type="ECO:0000256" key="3">
    <source>
        <dbReference type="ARBA" id="ARBA00022741"/>
    </source>
</evidence>
<feature type="domain" description="Four-carbon acid sugar kinase N-terminal" evidence="7">
    <location>
        <begin position="7"/>
        <end position="218"/>
    </location>
</feature>
<sequence length="406" mass="43838">MSMHHYLIIADDFTGANDSGLQLKRKGLSTRVTIGSYSPRDTLADALVLDTESRNTSELEAASLVHSALQGLDDRAFSVIMKKIDSTLRGNICTEVMEVATFCTAELIIVSPAFPDQGRTVQGGRLLVHGKPLLESDYGKDPRKPAMEDDLVSLFSQGQNTYRVAHHLKGTAFPAVEGKTLLVCDALTQDDLLHLANWAVQRKEQILYVGSAGLADALCNVQFPSRGVLGMVASLSGVTRDQVMYAKKHGIVTEEVAVETLLEDGDFSVLIQRIKETILGRKPVLVVVSSVLDETAFNRSIEKGDKKGLSSDAVAARIRDSFSLLGKDLVEQCDVGGLLLTGGDTAFGLLEALGIHEVEILREVQGGIPLLEVPTGNYASMRIVTKAGAFGNKQAIAYGMRVLQER</sequence>
<evidence type="ECO:0000256" key="6">
    <source>
        <dbReference type="ARBA" id="ARBA00023277"/>
    </source>
</evidence>
<evidence type="ECO:0000256" key="4">
    <source>
        <dbReference type="ARBA" id="ARBA00022777"/>
    </source>
</evidence>
<reference evidence="10" key="1">
    <citation type="submission" date="2018-08" db="EMBL/GenBank/DDBJ databases">
        <authorList>
            <person name="Grouzdev D.S."/>
            <person name="Krutkina M.S."/>
        </authorList>
    </citation>
    <scope>NUCLEOTIDE SEQUENCE [LARGE SCALE GENOMIC DNA]</scope>
    <source>
        <strain evidence="10">4-11</strain>
    </source>
</reference>
<dbReference type="Gene3D" id="3.40.980.20">
    <property type="entry name" value="Four-carbon acid sugar kinase, nucleotide binding domain"/>
    <property type="match status" value="1"/>
</dbReference>
<accession>A0A372MHD0</accession>